<accession>A0ABU1IJM5</accession>
<proteinExistence type="predicted"/>
<feature type="region of interest" description="Disordered" evidence="1">
    <location>
        <begin position="1"/>
        <end position="24"/>
    </location>
</feature>
<evidence type="ECO:0000313" key="3">
    <source>
        <dbReference type="Proteomes" id="UP001185012"/>
    </source>
</evidence>
<comment type="caution">
    <text evidence="2">The sequence shown here is derived from an EMBL/GenBank/DDBJ whole genome shotgun (WGS) entry which is preliminary data.</text>
</comment>
<protein>
    <submittedName>
        <fullName evidence="2">Uncharacterized protein</fullName>
    </submittedName>
</protein>
<keyword evidence="3" id="KW-1185">Reference proteome</keyword>
<feature type="compositionally biased region" description="Basic and acidic residues" evidence="1">
    <location>
        <begin position="1"/>
        <end position="10"/>
    </location>
</feature>
<dbReference type="Proteomes" id="UP001185012">
    <property type="component" value="Unassembled WGS sequence"/>
</dbReference>
<reference evidence="2 3" key="1">
    <citation type="submission" date="2023-07" db="EMBL/GenBank/DDBJ databases">
        <title>Genomic Encyclopedia of Type Strains, Phase IV (KMG-IV): sequencing the most valuable type-strain genomes for metagenomic binning, comparative biology and taxonomic classification.</title>
        <authorList>
            <person name="Goeker M."/>
        </authorList>
    </citation>
    <scope>NUCLEOTIDE SEQUENCE [LARGE SCALE GENOMIC DNA]</scope>
    <source>
        <strain evidence="2 3">DSM 45903</strain>
    </source>
</reference>
<evidence type="ECO:0000256" key="1">
    <source>
        <dbReference type="SAM" id="MobiDB-lite"/>
    </source>
</evidence>
<organism evidence="2 3">
    <name type="scientific">Desmospora profundinema</name>
    <dbReference type="NCBI Taxonomy" id="1571184"/>
    <lineage>
        <taxon>Bacteria</taxon>
        <taxon>Bacillati</taxon>
        <taxon>Bacillota</taxon>
        <taxon>Bacilli</taxon>
        <taxon>Bacillales</taxon>
        <taxon>Thermoactinomycetaceae</taxon>
        <taxon>Desmospora</taxon>
    </lineage>
</organism>
<sequence>METNGEKEGEFFSQTRRKKESPSRIEIKCKRFLNGCKQQFFFFFNFVCKRLHQKCEGG</sequence>
<evidence type="ECO:0000313" key="2">
    <source>
        <dbReference type="EMBL" id="MDR6224966.1"/>
    </source>
</evidence>
<dbReference type="EMBL" id="JAVDQG010000002">
    <property type="protein sequence ID" value="MDR6224966.1"/>
    <property type="molecule type" value="Genomic_DNA"/>
</dbReference>
<name>A0ABU1IJM5_9BACL</name>
<gene>
    <name evidence="2" type="ORF">JOE21_000957</name>
</gene>